<keyword evidence="6" id="KW-0472">Membrane</keyword>
<accession>A0A8J5C821</accession>
<reference evidence="8 9" key="1">
    <citation type="submission" date="2020-08" db="EMBL/GenBank/DDBJ databases">
        <title>Plant Genome Project.</title>
        <authorList>
            <person name="Zhang R.-G."/>
        </authorList>
    </citation>
    <scope>NUCLEOTIDE SEQUENCE [LARGE SCALE GENOMIC DNA]</scope>
    <source>
        <tissue evidence="8">Rhizome</tissue>
    </source>
</reference>
<evidence type="ECO:0000313" key="8">
    <source>
        <dbReference type="EMBL" id="KAG6474775.1"/>
    </source>
</evidence>
<evidence type="ECO:0000256" key="1">
    <source>
        <dbReference type="ARBA" id="ARBA00022723"/>
    </source>
</evidence>
<keyword evidence="1" id="KW-0479">Metal-binding</keyword>
<keyword evidence="9" id="KW-1185">Reference proteome</keyword>
<evidence type="ECO:0000256" key="2">
    <source>
        <dbReference type="ARBA" id="ARBA00022771"/>
    </source>
</evidence>
<dbReference type="SUPFAM" id="SSF57850">
    <property type="entry name" value="RING/U-box"/>
    <property type="match status" value="1"/>
</dbReference>
<dbReference type="InterPro" id="IPR013083">
    <property type="entry name" value="Znf_RING/FYVE/PHD"/>
</dbReference>
<keyword evidence="2 4" id="KW-0863">Zinc-finger</keyword>
<dbReference type="EMBL" id="JACMSC010000019">
    <property type="protein sequence ID" value="KAG6474775.1"/>
    <property type="molecule type" value="Genomic_DNA"/>
</dbReference>
<sequence>MPPPQADDELFLHPLPSPPTPGGGGSWGPFSAAGEFGTTMAIILAALFSTVLLAFLLAAAVRLLLARRRPSEEQVDPEKSAVAVAAVSVPTTLFSAAGTRLAGAVAECAICLTEFAEGDAVRVLPACNHGFHGRCVEQWLATKGSCPTCRAACSVGQTHGPPMKPNPSSEASMHACAWPMVLLHGLGSNGPLCYIILHVALHESTAYHGSRILQAMLSQMLRFHASALCIYSPPLSRPPARLVLGQRPRAATNPLAAWHVLCTCPLCWIQGATSQSLRPTMSST</sequence>
<proteinExistence type="predicted"/>
<evidence type="ECO:0000256" key="5">
    <source>
        <dbReference type="SAM" id="MobiDB-lite"/>
    </source>
</evidence>
<dbReference type="InterPro" id="IPR001841">
    <property type="entry name" value="Znf_RING"/>
</dbReference>
<feature type="region of interest" description="Disordered" evidence="5">
    <location>
        <begin position="1"/>
        <end position="28"/>
    </location>
</feature>
<dbReference type="InterPro" id="IPR052788">
    <property type="entry name" value="RING-type_E3_ligase_ATL"/>
</dbReference>
<gene>
    <name evidence="8" type="ORF">ZIOFF_068714</name>
</gene>
<evidence type="ECO:0000256" key="3">
    <source>
        <dbReference type="ARBA" id="ARBA00022833"/>
    </source>
</evidence>
<feature type="domain" description="RING-type" evidence="7">
    <location>
        <begin position="108"/>
        <end position="150"/>
    </location>
</feature>
<dbReference type="Gene3D" id="3.30.40.10">
    <property type="entry name" value="Zinc/RING finger domain, C3HC4 (zinc finger)"/>
    <property type="match status" value="1"/>
</dbReference>
<evidence type="ECO:0000256" key="4">
    <source>
        <dbReference type="PROSITE-ProRule" id="PRU00175"/>
    </source>
</evidence>
<protein>
    <recommendedName>
        <fullName evidence="7">RING-type domain-containing protein</fullName>
    </recommendedName>
</protein>
<feature type="transmembrane region" description="Helical" evidence="6">
    <location>
        <begin position="40"/>
        <end position="65"/>
    </location>
</feature>
<evidence type="ECO:0000256" key="6">
    <source>
        <dbReference type="SAM" id="Phobius"/>
    </source>
</evidence>
<comment type="caution">
    <text evidence="8">The sequence shown here is derived from an EMBL/GenBank/DDBJ whole genome shotgun (WGS) entry which is preliminary data.</text>
</comment>
<name>A0A8J5C821_ZINOF</name>
<organism evidence="8 9">
    <name type="scientific">Zingiber officinale</name>
    <name type="common">Ginger</name>
    <name type="synonym">Amomum zingiber</name>
    <dbReference type="NCBI Taxonomy" id="94328"/>
    <lineage>
        <taxon>Eukaryota</taxon>
        <taxon>Viridiplantae</taxon>
        <taxon>Streptophyta</taxon>
        <taxon>Embryophyta</taxon>
        <taxon>Tracheophyta</taxon>
        <taxon>Spermatophyta</taxon>
        <taxon>Magnoliopsida</taxon>
        <taxon>Liliopsida</taxon>
        <taxon>Zingiberales</taxon>
        <taxon>Zingiberaceae</taxon>
        <taxon>Zingiber</taxon>
    </lineage>
</organism>
<evidence type="ECO:0000313" key="9">
    <source>
        <dbReference type="Proteomes" id="UP000734854"/>
    </source>
</evidence>
<keyword evidence="3" id="KW-0862">Zinc</keyword>
<dbReference type="PANTHER" id="PTHR45798">
    <property type="entry name" value="RING-H2 FINGER PROTEIN ATL61-RELATED-RELATED"/>
    <property type="match status" value="1"/>
</dbReference>
<keyword evidence="6" id="KW-0812">Transmembrane</keyword>
<dbReference type="GO" id="GO:0008270">
    <property type="term" value="F:zinc ion binding"/>
    <property type="evidence" value="ECO:0007669"/>
    <property type="project" value="UniProtKB-KW"/>
</dbReference>
<dbReference type="PANTHER" id="PTHR45798:SF88">
    <property type="entry name" value="RING-H2 FINGER PROTEIN ATL61-RELATED"/>
    <property type="match status" value="1"/>
</dbReference>
<evidence type="ECO:0000259" key="7">
    <source>
        <dbReference type="PROSITE" id="PS50089"/>
    </source>
</evidence>
<dbReference type="Pfam" id="PF13639">
    <property type="entry name" value="zf-RING_2"/>
    <property type="match status" value="1"/>
</dbReference>
<dbReference type="Proteomes" id="UP000734854">
    <property type="component" value="Unassembled WGS sequence"/>
</dbReference>
<dbReference type="SMART" id="SM00184">
    <property type="entry name" value="RING"/>
    <property type="match status" value="1"/>
</dbReference>
<dbReference type="PROSITE" id="PS50089">
    <property type="entry name" value="ZF_RING_2"/>
    <property type="match status" value="1"/>
</dbReference>
<dbReference type="AlphaFoldDB" id="A0A8J5C821"/>
<keyword evidence="6" id="KW-1133">Transmembrane helix</keyword>